<dbReference type="PANTHER" id="PTHR38926:SF2">
    <property type="entry name" value="F-BOX_LRR-REPEAT PROTEIN 21-RELATED"/>
    <property type="match status" value="1"/>
</dbReference>
<dbReference type="InterPro" id="IPR036047">
    <property type="entry name" value="F-box-like_dom_sf"/>
</dbReference>
<dbReference type="CDD" id="cd22164">
    <property type="entry name" value="F-box_AtSKIP19-like"/>
    <property type="match status" value="1"/>
</dbReference>
<proteinExistence type="predicted"/>
<evidence type="ECO:0000259" key="1">
    <source>
        <dbReference type="PROSITE" id="PS50181"/>
    </source>
</evidence>
<dbReference type="SUPFAM" id="SSF81383">
    <property type="entry name" value="F-box domain"/>
    <property type="match status" value="1"/>
</dbReference>
<dbReference type="OrthoDB" id="2095648at2759"/>
<comment type="caution">
    <text evidence="2">The sequence shown here is derived from an EMBL/GenBank/DDBJ whole genome shotgun (WGS) entry which is preliminary data.</text>
</comment>
<dbReference type="PANTHER" id="PTHR38926">
    <property type="entry name" value="F-BOX DOMAIN CONTAINING PROTEIN, EXPRESSED"/>
    <property type="match status" value="1"/>
</dbReference>
<feature type="domain" description="F-box" evidence="1">
    <location>
        <begin position="6"/>
        <end position="53"/>
    </location>
</feature>
<evidence type="ECO:0000313" key="2">
    <source>
        <dbReference type="EMBL" id="CAA7047002.1"/>
    </source>
</evidence>
<dbReference type="EMBL" id="CACVBM020001362">
    <property type="protein sequence ID" value="CAA7047002.1"/>
    <property type="molecule type" value="Genomic_DNA"/>
</dbReference>
<evidence type="ECO:0000313" key="3">
    <source>
        <dbReference type="Proteomes" id="UP000467841"/>
    </source>
</evidence>
<dbReference type="AlphaFoldDB" id="A0A6D2K315"/>
<dbReference type="PROSITE" id="PS50181">
    <property type="entry name" value="FBOX"/>
    <property type="match status" value="1"/>
</dbReference>
<dbReference type="InterPro" id="IPR001810">
    <property type="entry name" value="F-box_dom"/>
</dbReference>
<name>A0A6D2K315_9BRAS</name>
<reference evidence="2" key="1">
    <citation type="submission" date="2020-01" db="EMBL/GenBank/DDBJ databases">
        <authorList>
            <person name="Mishra B."/>
        </authorList>
    </citation>
    <scope>NUCLEOTIDE SEQUENCE [LARGE SCALE GENOMIC DNA]</scope>
</reference>
<dbReference type="SMART" id="SM00256">
    <property type="entry name" value="FBOX"/>
    <property type="match status" value="1"/>
</dbReference>
<dbReference type="Gene3D" id="3.80.10.10">
    <property type="entry name" value="Ribonuclease Inhibitor"/>
    <property type="match status" value="1"/>
</dbReference>
<dbReference type="InterPro" id="IPR032675">
    <property type="entry name" value="LRR_dom_sf"/>
</dbReference>
<dbReference type="Pfam" id="PF12937">
    <property type="entry name" value="F-box-like"/>
    <property type="match status" value="1"/>
</dbReference>
<accession>A0A6D2K315</accession>
<dbReference type="SUPFAM" id="SSF52047">
    <property type="entry name" value="RNI-like"/>
    <property type="match status" value="1"/>
</dbReference>
<dbReference type="Proteomes" id="UP000467841">
    <property type="component" value="Unassembled WGS sequence"/>
</dbReference>
<dbReference type="Gene3D" id="1.20.1280.50">
    <property type="match status" value="1"/>
</dbReference>
<keyword evidence="3" id="KW-1185">Reference proteome</keyword>
<organism evidence="2 3">
    <name type="scientific">Microthlaspi erraticum</name>
    <dbReference type="NCBI Taxonomy" id="1685480"/>
    <lineage>
        <taxon>Eukaryota</taxon>
        <taxon>Viridiplantae</taxon>
        <taxon>Streptophyta</taxon>
        <taxon>Embryophyta</taxon>
        <taxon>Tracheophyta</taxon>
        <taxon>Spermatophyta</taxon>
        <taxon>Magnoliopsida</taxon>
        <taxon>eudicotyledons</taxon>
        <taxon>Gunneridae</taxon>
        <taxon>Pentapetalae</taxon>
        <taxon>rosids</taxon>
        <taxon>malvids</taxon>
        <taxon>Brassicales</taxon>
        <taxon>Brassicaceae</taxon>
        <taxon>Coluteocarpeae</taxon>
        <taxon>Microthlaspi</taxon>
    </lineage>
</organism>
<gene>
    <name evidence="2" type="ORF">MERR_LOCUS34237</name>
</gene>
<protein>
    <recommendedName>
        <fullName evidence="1">F-box domain-containing protein</fullName>
    </recommendedName>
</protein>
<sequence length="269" mass="30409">MKKGKQSNWAELPPELTFSILLRLSVAERLKNAQRVCRSWRGVCKDPLMWRKINMTYLEDIGYDFEAMCCHAVDRSQGGLLEIKIEGFGSDSLLTYIANRSSNLRLLKIPVCNPMWPSRLVKAAGKLPLLEELEIPQCWWKMNLKALGYSCPRLKTLKLNCLGYGRSPEKWDVDALSIAESMPELRHLQLLGNCLTDVGVNAILDGCPHLEHLGLRKPGNVNFDGNLEKRCSERIRDLRHPNDSIADYTFDSTFSDDDSEGIIDSGGEL</sequence>